<keyword evidence="2" id="KW-1185">Reference proteome</keyword>
<organism evidence="1 2">
    <name type="scientific">Trichogramma brassicae</name>
    <dbReference type="NCBI Taxonomy" id="86971"/>
    <lineage>
        <taxon>Eukaryota</taxon>
        <taxon>Metazoa</taxon>
        <taxon>Ecdysozoa</taxon>
        <taxon>Arthropoda</taxon>
        <taxon>Hexapoda</taxon>
        <taxon>Insecta</taxon>
        <taxon>Pterygota</taxon>
        <taxon>Neoptera</taxon>
        <taxon>Endopterygota</taxon>
        <taxon>Hymenoptera</taxon>
        <taxon>Apocrita</taxon>
        <taxon>Proctotrupomorpha</taxon>
        <taxon>Chalcidoidea</taxon>
        <taxon>Trichogrammatidae</taxon>
        <taxon>Trichogramma</taxon>
    </lineage>
</organism>
<name>A0A6H5J2V8_9HYME</name>
<dbReference type="Proteomes" id="UP000479190">
    <property type="component" value="Unassembled WGS sequence"/>
</dbReference>
<protein>
    <submittedName>
        <fullName evidence="1">Uncharacterized protein</fullName>
    </submittedName>
</protein>
<accession>A0A6H5J2V8</accession>
<dbReference type="EMBL" id="CADCXV010001460">
    <property type="protein sequence ID" value="CAB0044458.1"/>
    <property type="molecule type" value="Genomic_DNA"/>
</dbReference>
<gene>
    <name evidence="1" type="ORF">TBRA_LOCUS16046</name>
</gene>
<sequence length="85" mass="9898">MRPVREKICKKIEFVDAPKTSTQRSRRLLMQQVQYTKVGKISDVTSARKNLHKNLICYAIKKLYTRVEKITHVKSAKRNLGIKAI</sequence>
<reference evidence="1 2" key="1">
    <citation type="submission" date="2020-02" db="EMBL/GenBank/DDBJ databases">
        <authorList>
            <person name="Ferguson B K."/>
        </authorList>
    </citation>
    <scope>NUCLEOTIDE SEQUENCE [LARGE SCALE GENOMIC DNA]</scope>
</reference>
<dbReference type="AlphaFoldDB" id="A0A6H5J2V8"/>
<proteinExistence type="predicted"/>
<evidence type="ECO:0000313" key="1">
    <source>
        <dbReference type="EMBL" id="CAB0044458.1"/>
    </source>
</evidence>
<evidence type="ECO:0000313" key="2">
    <source>
        <dbReference type="Proteomes" id="UP000479190"/>
    </source>
</evidence>